<reference evidence="3" key="1">
    <citation type="submission" date="2017-02" db="EMBL/GenBank/DDBJ databases">
        <authorList>
            <person name="Dridi B."/>
        </authorList>
    </citation>
    <scope>NUCLEOTIDE SEQUENCE [LARGE SCALE GENOMIC DNA]</scope>
    <source>
        <strain evidence="3">bH819</strain>
    </source>
</reference>
<dbReference type="RefSeq" id="WP_086950778.1">
    <property type="nucleotide sequence ID" value="NZ_FWFD01000007.1"/>
</dbReference>
<accession>A0A1X6WLK5</accession>
<dbReference type="EMBL" id="FWFD01000007">
    <property type="protein sequence ID" value="SLM85139.1"/>
    <property type="molecule type" value="Genomic_DNA"/>
</dbReference>
<name>A0A1X6WLK5_9ENTE</name>
<gene>
    <name evidence="2" type="ORF">FM121_03510</name>
</gene>
<feature type="region of interest" description="Disordered" evidence="1">
    <location>
        <begin position="1"/>
        <end position="32"/>
    </location>
</feature>
<proteinExistence type="predicted"/>
<evidence type="ECO:0000256" key="1">
    <source>
        <dbReference type="SAM" id="MobiDB-lite"/>
    </source>
</evidence>
<protein>
    <recommendedName>
        <fullName evidence="4">Alcohol dehydrogenase</fullName>
    </recommendedName>
</protein>
<feature type="compositionally biased region" description="Basic and acidic residues" evidence="1">
    <location>
        <begin position="16"/>
        <end position="32"/>
    </location>
</feature>
<evidence type="ECO:0000313" key="2">
    <source>
        <dbReference type="EMBL" id="SLM85139.1"/>
    </source>
</evidence>
<sequence>MGKYQLDTKGQASVTKYHEKNLPEKADKKQELQALREKYLKNKKKK</sequence>
<dbReference type="AlphaFoldDB" id="A0A1X6WLK5"/>
<evidence type="ECO:0000313" key="3">
    <source>
        <dbReference type="Proteomes" id="UP000195918"/>
    </source>
</evidence>
<keyword evidence="3" id="KW-1185">Reference proteome</keyword>
<dbReference type="Proteomes" id="UP000195918">
    <property type="component" value="Unassembled WGS sequence"/>
</dbReference>
<evidence type="ECO:0008006" key="4">
    <source>
        <dbReference type="Google" id="ProtNLM"/>
    </source>
</evidence>
<organism evidence="2 3">
    <name type="scientific">Vagococcus fluvialis bH819</name>
    <dbReference type="NCBI Taxonomy" id="1255619"/>
    <lineage>
        <taxon>Bacteria</taxon>
        <taxon>Bacillati</taxon>
        <taxon>Bacillota</taxon>
        <taxon>Bacilli</taxon>
        <taxon>Lactobacillales</taxon>
        <taxon>Enterococcaceae</taxon>
        <taxon>Vagococcus</taxon>
    </lineage>
</organism>